<keyword evidence="1" id="KW-0418">Kinase</keyword>
<reference evidence="2" key="1">
    <citation type="submission" date="2018-10" db="EMBL/GenBank/DDBJ databases">
        <authorList>
            <person name="Vincent A.T."/>
            <person name="Schiettekatte O."/>
            <person name="Bourhy P."/>
            <person name="Veyrier F.J."/>
            <person name="Picardeau M."/>
        </authorList>
    </citation>
    <scope>NUCLEOTIDE SEQUENCE</scope>
    <source>
        <strain evidence="2">201702690</strain>
    </source>
</reference>
<protein>
    <submittedName>
        <fullName evidence="1">Serine/threonine protein kinase</fullName>
    </submittedName>
</protein>
<dbReference type="EMBL" id="RQER01000004">
    <property type="protein sequence ID" value="TGK02627.1"/>
    <property type="molecule type" value="Genomic_DNA"/>
</dbReference>
<evidence type="ECO:0000313" key="2">
    <source>
        <dbReference type="EMBL" id="TGL40171.1"/>
    </source>
</evidence>
<comment type="caution">
    <text evidence="1">The sequence shown here is derived from an EMBL/GenBank/DDBJ whole genome shotgun (WGS) entry which is preliminary data.</text>
</comment>
<keyword evidence="1" id="KW-0808">Transferase</keyword>
<sequence>MDRTLNVKFSPLDSQGNAIIYVPNQSGDPVPSDKIFEIQLSNNGQQSILLKQGTPVSDQSIPSGNFLLSVFFPVSFTASDLEAIQIDPQTGWKAKSFSDDGLYLMLSPIADTSIPANGSIAIKFTGFKTSTPRLIPQSLNLNLYNLDSSIVGDGIYSINTVILQVPKAGNKDLVLFAGSENSSSIYLTPSGSATNNENDINFYLMSNDPNAITIPAIANLSYIRISFDTGDGLGDLTSAADAVLASISLLRNYQNLFTLSVERIQTVPTWKFTASTNVFLNGGSNDRLEFQLQNLISHIQPGIANVYLEFFDIPGFNDGYASFSLQKELPAAVISAFFISPNKIANGDSITLQWQTQGADYCTLSSNIGSISDIGGQTIPTYKTFSQMESGLKITPVLPDVQNSGAPVLFSVGLTAFTLDGRSNTKQIGILIEPVSCSLVASVSDPISFGSKVMLSWSSQYAHSLSIDQGLGSVSSAGSLEVSPTHDTVYTLTAQGLYGPINSSVVVHVQTVKINSFIASATSGKLGDQITFQWDTEFASSLDINGTVLTSAKGSIQLPLTHTFNTFTLTCNGGNGPVSQSISINTTDGVQIVSMSGYWQMNKFYFETAKANFDWQTAAAVSCQLIANGGVVSDAVSGTVSVDAGTGDAPQSVTFVLTAQGPGGPVSQSYTVNPNVS</sequence>
<gene>
    <name evidence="1" type="ORF">EHO57_04660</name>
    <name evidence="2" type="ORF">EHQ53_13450</name>
</gene>
<reference evidence="3 4" key="2">
    <citation type="journal article" date="2019" name="PLoS Negl. Trop. Dis.">
        <title>Revisiting the worldwide diversity of Leptospira species in the environment.</title>
        <authorList>
            <person name="Vincent A.T."/>
            <person name="Schiettekatte O."/>
            <person name="Bourhy P."/>
            <person name="Veyrier F.J."/>
            <person name="Picardeau M."/>
        </authorList>
    </citation>
    <scope>NUCLEOTIDE SEQUENCE [LARGE SCALE GENOMIC DNA]</scope>
    <source>
        <strain evidence="3">201702690</strain>
        <strain evidence="1 4">SSW18</strain>
    </source>
</reference>
<organism evidence="1 4">
    <name type="scientific">Leptospira langatensis</name>
    <dbReference type="NCBI Taxonomy" id="2484983"/>
    <lineage>
        <taxon>Bacteria</taxon>
        <taxon>Pseudomonadati</taxon>
        <taxon>Spirochaetota</taxon>
        <taxon>Spirochaetia</taxon>
        <taxon>Leptospirales</taxon>
        <taxon>Leptospiraceae</taxon>
        <taxon>Leptospira</taxon>
    </lineage>
</organism>
<dbReference type="EMBL" id="RQGC01000008">
    <property type="protein sequence ID" value="TGL40171.1"/>
    <property type="molecule type" value="Genomic_DNA"/>
</dbReference>
<name>A0A5F1ZR87_9LEPT</name>
<dbReference type="GO" id="GO:0004674">
    <property type="term" value="F:protein serine/threonine kinase activity"/>
    <property type="evidence" value="ECO:0007669"/>
    <property type="project" value="UniProtKB-KW"/>
</dbReference>
<keyword evidence="1" id="KW-0723">Serine/threonine-protein kinase</keyword>
<dbReference type="Proteomes" id="UP000297273">
    <property type="component" value="Unassembled WGS sequence"/>
</dbReference>
<evidence type="ECO:0000313" key="4">
    <source>
        <dbReference type="Proteomes" id="UP000297946"/>
    </source>
</evidence>
<dbReference type="OrthoDB" id="311688at2"/>
<keyword evidence="3" id="KW-1185">Reference proteome</keyword>
<dbReference type="Proteomes" id="UP000297946">
    <property type="component" value="Unassembled WGS sequence"/>
</dbReference>
<dbReference type="RefSeq" id="WP_135646285.1">
    <property type="nucleotide sequence ID" value="NZ_RQER01000004.1"/>
</dbReference>
<accession>A0A5F1ZR87</accession>
<evidence type="ECO:0000313" key="1">
    <source>
        <dbReference type="EMBL" id="TGK02627.1"/>
    </source>
</evidence>
<evidence type="ECO:0000313" key="3">
    <source>
        <dbReference type="Proteomes" id="UP000297273"/>
    </source>
</evidence>
<dbReference type="AlphaFoldDB" id="A0A5F1ZR87"/>
<proteinExistence type="predicted"/>